<dbReference type="GO" id="GO:0008408">
    <property type="term" value="F:3'-5' exonuclease activity"/>
    <property type="evidence" value="ECO:0007669"/>
    <property type="project" value="InterPro"/>
</dbReference>
<reference evidence="2 3" key="1">
    <citation type="journal article" date="2015" name="Nature">
        <title>rRNA introns, odd ribosomes, and small enigmatic genomes across a large radiation of phyla.</title>
        <authorList>
            <person name="Brown C.T."/>
            <person name="Hug L.A."/>
            <person name="Thomas B.C."/>
            <person name="Sharon I."/>
            <person name="Castelle C.J."/>
            <person name="Singh A."/>
            <person name="Wilkins M.J."/>
            <person name="Williams K.H."/>
            <person name="Banfield J.F."/>
        </authorList>
    </citation>
    <scope>NUCLEOTIDE SEQUENCE [LARGE SCALE GENOMIC DNA]</scope>
</reference>
<proteinExistence type="predicted"/>
<dbReference type="InterPro" id="IPR004365">
    <property type="entry name" value="NA-bd_OB_tRNA"/>
</dbReference>
<dbReference type="InterPro" id="IPR004805">
    <property type="entry name" value="DnaE2/DnaE/PolC"/>
</dbReference>
<dbReference type="GO" id="GO:0003676">
    <property type="term" value="F:nucleic acid binding"/>
    <property type="evidence" value="ECO:0007669"/>
    <property type="project" value="InterPro"/>
</dbReference>
<sequence>NMERLLTVARENQKTKANGQKGLFDSQPAEQNHSSLVLEATEPAKESELLLWEKELLGLYVTSHPLKAIKNILESRALAIHSLQEAVQEIQNTRYKFQFSRQRERLRIGGIISSVKRIITKTGKPMLFVNLEDLTDRIEVVVFPSVIERYPTALQENKMVFITGRLDSRDGEKKFLAEEVEEIVAS</sequence>
<name>A0A0G1NJN4_9BACT</name>
<comment type="caution">
    <text evidence="2">The sequence shown here is derived from an EMBL/GenBank/DDBJ whole genome shotgun (WGS) entry which is preliminary data.</text>
</comment>
<dbReference type="AlphaFoldDB" id="A0A0G1NJN4"/>
<dbReference type="EMBL" id="LCLS01000036">
    <property type="protein sequence ID" value="KKU20562.1"/>
    <property type="molecule type" value="Genomic_DNA"/>
</dbReference>
<dbReference type="CDD" id="cd04485">
    <property type="entry name" value="DnaE_OBF"/>
    <property type="match status" value="1"/>
</dbReference>
<dbReference type="Proteomes" id="UP000034107">
    <property type="component" value="Unassembled WGS sequence"/>
</dbReference>
<dbReference type="Pfam" id="PF01336">
    <property type="entry name" value="tRNA_anti-codon"/>
    <property type="match status" value="1"/>
</dbReference>
<accession>A0A0G1NJN4</accession>
<dbReference type="PANTHER" id="PTHR32294">
    <property type="entry name" value="DNA POLYMERASE III SUBUNIT ALPHA"/>
    <property type="match status" value="1"/>
</dbReference>
<evidence type="ECO:0000313" key="2">
    <source>
        <dbReference type="EMBL" id="KKU20562.1"/>
    </source>
</evidence>
<gene>
    <name evidence="2" type="ORF">UX31_C0036G0006</name>
</gene>
<dbReference type="GO" id="GO:0006260">
    <property type="term" value="P:DNA replication"/>
    <property type="evidence" value="ECO:0007669"/>
    <property type="project" value="InterPro"/>
</dbReference>
<feature type="non-terminal residue" evidence="2">
    <location>
        <position position="1"/>
    </location>
</feature>
<organism evidence="2 3">
    <name type="scientific">Candidatus Nomurabacteria bacterium GW2011_GWA1_46_11</name>
    <dbReference type="NCBI Taxonomy" id="1618732"/>
    <lineage>
        <taxon>Bacteria</taxon>
        <taxon>Candidatus Nomuraibacteriota</taxon>
    </lineage>
</organism>
<feature type="domain" description="OB" evidence="1">
    <location>
        <begin position="107"/>
        <end position="183"/>
    </location>
</feature>
<evidence type="ECO:0000313" key="3">
    <source>
        <dbReference type="Proteomes" id="UP000034107"/>
    </source>
</evidence>
<protein>
    <submittedName>
        <fullName evidence="2">Polymerase III, subunit alpha protein</fullName>
    </submittedName>
</protein>
<evidence type="ECO:0000259" key="1">
    <source>
        <dbReference type="Pfam" id="PF01336"/>
    </source>
</evidence>
<dbReference type="PANTHER" id="PTHR32294:SF0">
    <property type="entry name" value="DNA POLYMERASE III SUBUNIT ALPHA"/>
    <property type="match status" value="1"/>
</dbReference>